<dbReference type="AlphaFoldDB" id="A8ZMW4"/>
<evidence type="ECO:0000313" key="1">
    <source>
        <dbReference type="EMBL" id="ABW32163.1"/>
    </source>
</evidence>
<name>A8ZMW4_ACAM1</name>
<geneLocation type="plasmid" evidence="1 2">
    <name>pREB3</name>
</geneLocation>
<reference evidence="1 2" key="1">
    <citation type="journal article" date="2008" name="Proc. Natl. Acad. Sci. U.S.A.">
        <title>Niche adaptation and genome expansion in the chlorophyll d-producing cyanobacterium Acaryochloris marina.</title>
        <authorList>
            <person name="Swingley W.D."/>
            <person name="Chen M."/>
            <person name="Cheung P.C."/>
            <person name="Conrad A.L."/>
            <person name="Dejesa L.C."/>
            <person name="Hao J."/>
            <person name="Honchak B.M."/>
            <person name="Karbach L.E."/>
            <person name="Kurdoglu A."/>
            <person name="Lahiri S."/>
            <person name="Mastrian S.D."/>
            <person name="Miyashita H."/>
            <person name="Page L."/>
            <person name="Ramakrishna P."/>
            <person name="Satoh S."/>
            <person name="Sattley W.M."/>
            <person name="Shimada Y."/>
            <person name="Taylor H.L."/>
            <person name="Tomo T."/>
            <person name="Tsuchiya T."/>
            <person name="Wang Z.T."/>
            <person name="Raymond J."/>
            <person name="Mimuro M."/>
            <person name="Blankenship R.E."/>
            <person name="Touchman J.W."/>
        </authorList>
    </citation>
    <scope>NUCLEOTIDE SEQUENCE [LARGE SCALE GENOMIC DNA]</scope>
    <source>
        <strain evidence="2">MBIC 11017</strain>
        <plasmid evidence="2">Plasmid pREB3</plasmid>
    </source>
</reference>
<accession>A8ZMW4</accession>
<dbReference type="Proteomes" id="UP000000268">
    <property type="component" value="Plasmid pREB3"/>
</dbReference>
<dbReference type="KEGG" id="amr:AM1_C0229"/>
<protein>
    <submittedName>
        <fullName evidence="1">Uncharacterized protein</fullName>
    </submittedName>
</protein>
<gene>
    <name evidence="1" type="ordered locus">AM1_C0229</name>
</gene>
<evidence type="ECO:0000313" key="2">
    <source>
        <dbReference type="Proteomes" id="UP000000268"/>
    </source>
</evidence>
<dbReference type="HOGENOM" id="CLU_3245625_0_0_3"/>
<keyword evidence="2" id="KW-1185">Reference proteome</keyword>
<sequence>MVMRKLEHLTEEDEGVLEQLSQQSELLEEIGLAQSFLFIVRK</sequence>
<proteinExistence type="predicted"/>
<organism evidence="1 2">
    <name type="scientific">Acaryochloris marina (strain MBIC 11017)</name>
    <dbReference type="NCBI Taxonomy" id="329726"/>
    <lineage>
        <taxon>Bacteria</taxon>
        <taxon>Bacillati</taxon>
        <taxon>Cyanobacteriota</taxon>
        <taxon>Cyanophyceae</taxon>
        <taxon>Acaryochloridales</taxon>
        <taxon>Acaryochloridaceae</taxon>
        <taxon>Acaryochloris</taxon>
    </lineage>
</organism>
<keyword evidence="1" id="KW-0614">Plasmid</keyword>
<dbReference type="EMBL" id="CP000840">
    <property type="protein sequence ID" value="ABW32163.1"/>
    <property type="molecule type" value="Genomic_DNA"/>
</dbReference>